<organism evidence="1">
    <name type="scientific">Rhizophagus irregularis (strain DAOM 181602 / DAOM 197198 / MUCL 43194)</name>
    <name type="common">Arbuscular mycorrhizal fungus</name>
    <name type="synonym">Glomus intraradices</name>
    <dbReference type="NCBI Taxonomy" id="747089"/>
    <lineage>
        <taxon>Eukaryota</taxon>
        <taxon>Fungi</taxon>
        <taxon>Fungi incertae sedis</taxon>
        <taxon>Mucoromycota</taxon>
        <taxon>Glomeromycotina</taxon>
        <taxon>Glomeromycetes</taxon>
        <taxon>Glomerales</taxon>
        <taxon>Glomeraceae</taxon>
        <taxon>Rhizophagus</taxon>
    </lineage>
</organism>
<evidence type="ECO:0008006" key="2">
    <source>
        <dbReference type="Google" id="ProtNLM"/>
    </source>
</evidence>
<protein>
    <recommendedName>
        <fullName evidence="2">Reverse transcriptase domain-containing protein</fullName>
    </recommendedName>
</protein>
<name>U9SMJ2_RHIID</name>
<reference evidence="1" key="1">
    <citation type="submission" date="2013-07" db="EMBL/GenBank/DDBJ databases">
        <title>The genome of an arbuscular mycorrhizal fungus provides insights into the evolution of the oldest plant symbiosis.</title>
        <authorList>
            <consortium name="DOE Joint Genome Institute"/>
            <person name="Tisserant E."/>
            <person name="Malbreil M."/>
            <person name="Kuo A."/>
            <person name="Kohler A."/>
            <person name="Symeonidi A."/>
            <person name="Balestrini R."/>
            <person name="Charron P."/>
            <person name="Duensing N."/>
            <person name="Frei-dit-Frey N."/>
            <person name="Gianinazzi-Pearson V."/>
            <person name="Gilbert B."/>
            <person name="Handa Y."/>
            <person name="Hijri M."/>
            <person name="Kaul R."/>
            <person name="Kawaguchi M."/>
            <person name="Krajinski F."/>
            <person name="Lammers P."/>
            <person name="Lapierre D."/>
            <person name="Masclaux F.G."/>
            <person name="Murat C."/>
            <person name="Morin E."/>
            <person name="Ndikumana S."/>
            <person name="Pagni M."/>
            <person name="Petitpierre D."/>
            <person name="Requena N."/>
            <person name="Rosikiewicz P."/>
            <person name="Riley R."/>
            <person name="Saito K."/>
            <person name="San Clemente H."/>
            <person name="Shapiro H."/>
            <person name="van Tuinen D."/>
            <person name="Becard G."/>
            <person name="Bonfante P."/>
            <person name="Paszkowski U."/>
            <person name="Shachar-Hill Y."/>
            <person name="Young J.P."/>
            <person name="Sanders I.R."/>
            <person name="Henrissat B."/>
            <person name="Rensing S.A."/>
            <person name="Grigoriev I.V."/>
            <person name="Corradi N."/>
            <person name="Roux C."/>
            <person name="Martin F."/>
        </authorList>
    </citation>
    <scope>NUCLEOTIDE SEQUENCE</scope>
    <source>
        <strain evidence="1">DAOM 197198</strain>
    </source>
</reference>
<proteinExistence type="predicted"/>
<evidence type="ECO:0000313" key="1">
    <source>
        <dbReference type="EMBL" id="ERZ97089.1"/>
    </source>
</evidence>
<dbReference type="AlphaFoldDB" id="U9SMJ2"/>
<dbReference type="HOGENOM" id="CLU_041323_1_0_1"/>
<sequence length="508" mass="56674">MEFEQHSLPLSHLTFMDDSTLISSSKSGIKDRLSITAEFYTLNNIQANSAKYVLLCSSDPSSVISFGLSPSPLITDITLTLTSLALNTSFRFLGVWFSLSASLHFVLKQARSMVKDMAALLGPKKLLAQHVAYLYNAVLLPRLEFQLQTSLFSESIIQSIISLMLSIIKKKAGLASTTPLALLCRFLSSHIASWQKIFTHPDFKDFALYAISYLQGYLGAESCPTTIDLTPWSQILSLHSHSLFNSLLFSSRLNITWSFLFRPLRRDLHPAKPLRSIIPQRLFQTSWRLWKNLNLFVLAQLSSPCGKFLLSWPDLRYLGIVGRKGRIPAWFKFLVDNILSSFNSFFFFSSFIINSSFTIASSLLLNNTVPDGQYRPLWALSQDRITQTLLVGCVCITYSKKGLAIMSHWLPAASPESTSFCPCSGCSHHVPKYAALSAIKRRCTSERCFLQVQLNDTVAYPTKNAKVFATGRPIKLSTSLAYTSSLAMVSLNFPSSDVIASTSLDDID</sequence>
<accession>U9SMJ2</accession>
<gene>
    <name evidence="1" type="ORF">GLOINDRAFT_11934</name>
</gene>
<dbReference type="EMBL" id="KI299893">
    <property type="protein sequence ID" value="ERZ97089.1"/>
    <property type="molecule type" value="Genomic_DNA"/>
</dbReference>
<dbReference type="VEuPathDB" id="FungiDB:RhiirFUN_004478"/>